<dbReference type="OrthoDB" id="63425at2759"/>
<reference evidence="1" key="1">
    <citation type="submission" date="2013-12" db="EMBL/GenBank/DDBJ databases">
        <title>The Genome Sequence of Aphanomyces invadans NJM9701.</title>
        <authorList>
            <consortium name="The Broad Institute Genomics Platform"/>
            <person name="Russ C."/>
            <person name="Tyler B."/>
            <person name="van West P."/>
            <person name="Dieguez-Uribeondo J."/>
            <person name="Young S.K."/>
            <person name="Zeng Q."/>
            <person name="Gargeya S."/>
            <person name="Fitzgerald M."/>
            <person name="Abouelleil A."/>
            <person name="Alvarado L."/>
            <person name="Chapman S.B."/>
            <person name="Gainer-Dewar J."/>
            <person name="Goldberg J."/>
            <person name="Griggs A."/>
            <person name="Gujja S."/>
            <person name="Hansen M."/>
            <person name="Howarth C."/>
            <person name="Imamovic A."/>
            <person name="Ireland A."/>
            <person name="Larimer J."/>
            <person name="McCowan C."/>
            <person name="Murphy C."/>
            <person name="Pearson M."/>
            <person name="Poon T.W."/>
            <person name="Priest M."/>
            <person name="Roberts A."/>
            <person name="Saif S."/>
            <person name="Shea T."/>
            <person name="Sykes S."/>
            <person name="Wortman J."/>
            <person name="Nusbaum C."/>
            <person name="Birren B."/>
        </authorList>
    </citation>
    <scope>NUCLEOTIDE SEQUENCE [LARGE SCALE GENOMIC DNA]</scope>
    <source>
        <strain evidence="1">NJM9701</strain>
    </source>
</reference>
<evidence type="ECO:0000313" key="1">
    <source>
        <dbReference type="EMBL" id="ETV93922.1"/>
    </source>
</evidence>
<sequence length="232" mass="26164">MRTRSRTRAAAQRQQCKDDQPVNITVNIHIHVAQNVAHHTSTQPPLPRPRYFTRLQRQRLAAMSSAANLPAPDSIYLQPVVKNTMHVDQIVEKTSTTQRRPAMENPKTKRRRVDVDALLAELTSMSMGSSALSLHHSTLPTSPRNPFSSFTFQAPSTQDLDLYMDRCHVQPSPSFDMSLAVSNLQLVHSSIDDEDVDAALSRFTSMTLHDRPVSESHFLHHLLEKRLSLRGS</sequence>
<dbReference type="VEuPathDB" id="FungiDB:H310_12265"/>
<dbReference type="RefSeq" id="XP_008877482.1">
    <property type="nucleotide sequence ID" value="XM_008879260.1"/>
</dbReference>
<dbReference type="AlphaFoldDB" id="A0A024TKT7"/>
<gene>
    <name evidence="1" type="ORF">H310_12265</name>
</gene>
<accession>A0A024TKT7</accession>
<name>A0A024TKT7_9STRA</name>
<protein>
    <submittedName>
        <fullName evidence="1">Uncharacterized protein</fullName>
    </submittedName>
</protein>
<dbReference type="GeneID" id="20089315"/>
<organism evidence="1">
    <name type="scientific">Aphanomyces invadans</name>
    <dbReference type="NCBI Taxonomy" id="157072"/>
    <lineage>
        <taxon>Eukaryota</taxon>
        <taxon>Sar</taxon>
        <taxon>Stramenopiles</taxon>
        <taxon>Oomycota</taxon>
        <taxon>Saprolegniomycetes</taxon>
        <taxon>Saprolegniales</taxon>
        <taxon>Verrucalvaceae</taxon>
        <taxon>Aphanomyces</taxon>
    </lineage>
</organism>
<dbReference type="EMBL" id="KI913988">
    <property type="protein sequence ID" value="ETV93922.1"/>
    <property type="molecule type" value="Genomic_DNA"/>
</dbReference>
<proteinExistence type="predicted"/>